<proteinExistence type="inferred from homology"/>
<evidence type="ECO:0000313" key="4">
    <source>
        <dbReference type="Proteomes" id="UP000265520"/>
    </source>
</evidence>
<dbReference type="InterPro" id="IPR021109">
    <property type="entry name" value="Peptidase_aspartic_dom_sf"/>
</dbReference>
<feature type="non-terminal residue" evidence="3">
    <location>
        <position position="1"/>
    </location>
</feature>
<dbReference type="InterPro" id="IPR032861">
    <property type="entry name" value="TAXi_N"/>
</dbReference>
<comment type="similarity">
    <text evidence="1">Belongs to the peptidase A1 family.</text>
</comment>
<dbReference type="Proteomes" id="UP000265520">
    <property type="component" value="Unassembled WGS sequence"/>
</dbReference>
<comment type="caution">
    <text evidence="3">The sequence shown here is derived from an EMBL/GenBank/DDBJ whole genome shotgun (WGS) entry which is preliminary data.</text>
</comment>
<evidence type="ECO:0000313" key="3">
    <source>
        <dbReference type="EMBL" id="MCI30996.1"/>
    </source>
</evidence>
<dbReference type="Pfam" id="PF14543">
    <property type="entry name" value="TAXi_N"/>
    <property type="match status" value="1"/>
</dbReference>
<feature type="domain" description="Xylanase inhibitor N-terminal" evidence="2">
    <location>
        <begin position="14"/>
        <end position="85"/>
    </location>
</feature>
<dbReference type="AlphaFoldDB" id="A0A392R579"/>
<keyword evidence="4" id="KW-1185">Reference proteome</keyword>
<organism evidence="3 4">
    <name type="scientific">Trifolium medium</name>
    <dbReference type="NCBI Taxonomy" id="97028"/>
    <lineage>
        <taxon>Eukaryota</taxon>
        <taxon>Viridiplantae</taxon>
        <taxon>Streptophyta</taxon>
        <taxon>Embryophyta</taxon>
        <taxon>Tracheophyta</taxon>
        <taxon>Spermatophyta</taxon>
        <taxon>Magnoliopsida</taxon>
        <taxon>eudicotyledons</taxon>
        <taxon>Gunneridae</taxon>
        <taxon>Pentapetalae</taxon>
        <taxon>rosids</taxon>
        <taxon>fabids</taxon>
        <taxon>Fabales</taxon>
        <taxon>Fabaceae</taxon>
        <taxon>Papilionoideae</taxon>
        <taxon>50 kb inversion clade</taxon>
        <taxon>NPAAA clade</taxon>
        <taxon>Hologalegina</taxon>
        <taxon>IRL clade</taxon>
        <taxon>Trifolieae</taxon>
        <taxon>Trifolium</taxon>
    </lineage>
</organism>
<reference evidence="3 4" key="1">
    <citation type="journal article" date="2018" name="Front. Plant Sci.">
        <title>Red Clover (Trifolium pratense) and Zigzag Clover (T. medium) - A Picture of Genomic Similarities and Differences.</title>
        <authorList>
            <person name="Dluhosova J."/>
            <person name="Istvanek J."/>
            <person name="Nedelnik J."/>
            <person name="Repkova J."/>
        </authorList>
    </citation>
    <scope>NUCLEOTIDE SEQUENCE [LARGE SCALE GENOMIC DNA]</scope>
    <source>
        <strain evidence="4">cv. 10/8</strain>
        <tissue evidence="3">Leaf</tissue>
    </source>
</reference>
<dbReference type="SUPFAM" id="SSF50630">
    <property type="entry name" value="Acid proteases"/>
    <property type="match status" value="1"/>
</dbReference>
<protein>
    <submittedName>
        <fullName evidence="3">Aspartic proteinase-like protein 1-like</fullName>
    </submittedName>
</protein>
<evidence type="ECO:0000256" key="1">
    <source>
        <dbReference type="ARBA" id="ARBA00007447"/>
    </source>
</evidence>
<accession>A0A392R579</accession>
<name>A0A392R579_9FABA</name>
<dbReference type="EMBL" id="LXQA010183853">
    <property type="protein sequence ID" value="MCI30996.1"/>
    <property type="molecule type" value="Genomic_DNA"/>
</dbReference>
<evidence type="ECO:0000259" key="2">
    <source>
        <dbReference type="Pfam" id="PF14543"/>
    </source>
</evidence>
<dbReference type="Gene3D" id="2.40.70.10">
    <property type="entry name" value="Acid Proteases"/>
    <property type="match status" value="1"/>
</dbReference>
<sequence>CSLTYGASIMQDRDLNEYSPSRSLSSKHLSCSHRLCDTGSNCKTNKQQCPYTVNYVSENTSSSGLLVEDILHLQSSDGSGSGSKSNSSVQAPVVVGYVRLIVSL</sequence>